<gene>
    <name evidence="3" type="ORF">E3T55_09790</name>
</gene>
<feature type="region of interest" description="Disordered" evidence="1">
    <location>
        <begin position="341"/>
        <end position="383"/>
    </location>
</feature>
<dbReference type="Proteomes" id="UP000297447">
    <property type="component" value="Unassembled WGS sequence"/>
</dbReference>
<reference evidence="3 4" key="1">
    <citation type="submission" date="2019-03" db="EMBL/GenBank/DDBJ databases">
        <title>Genomics of glacier-inhabiting Cryobacterium strains.</title>
        <authorList>
            <person name="Liu Q."/>
            <person name="Xin Y.-H."/>
        </authorList>
    </citation>
    <scope>NUCLEOTIDE SEQUENCE [LARGE SCALE GENOMIC DNA]</scope>
    <source>
        <strain evidence="3 4">Hh14</strain>
    </source>
</reference>
<dbReference type="OrthoDB" id="5126396at2"/>
<evidence type="ECO:0000256" key="1">
    <source>
        <dbReference type="SAM" id="MobiDB-lite"/>
    </source>
</evidence>
<comment type="caution">
    <text evidence="3">The sequence shown here is derived from an EMBL/GenBank/DDBJ whole genome shotgun (WGS) entry which is preliminary data.</text>
</comment>
<evidence type="ECO:0000256" key="2">
    <source>
        <dbReference type="SAM" id="Phobius"/>
    </source>
</evidence>
<dbReference type="RefSeq" id="WP_134519386.1">
    <property type="nucleotide sequence ID" value="NZ_SOHE01000044.1"/>
</dbReference>
<feature type="compositionally biased region" description="Pro residues" evidence="1">
    <location>
        <begin position="152"/>
        <end position="165"/>
    </location>
</feature>
<accession>A0A4R9A1A3</accession>
<name>A0A4R9A1A3_9MICO</name>
<evidence type="ECO:0000313" key="3">
    <source>
        <dbReference type="EMBL" id="TFD50189.1"/>
    </source>
</evidence>
<organism evidence="3 4">
    <name type="scientific">Cryobacterium frigoriphilum</name>
    <dbReference type="NCBI Taxonomy" id="1259150"/>
    <lineage>
        <taxon>Bacteria</taxon>
        <taxon>Bacillati</taxon>
        <taxon>Actinomycetota</taxon>
        <taxon>Actinomycetes</taxon>
        <taxon>Micrococcales</taxon>
        <taxon>Microbacteriaceae</taxon>
        <taxon>Cryobacterium</taxon>
    </lineage>
</organism>
<keyword evidence="4" id="KW-1185">Reference proteome</keyword>
<feature type="compositionally biased region" description="Polar residues" evidence="1">
    <location>
        <begin position="346"/>
        <end position="365"/>
    </location>
</feature>
<keyword evidence="2" id="KW-0812">Transmembrane</keyword>
<dbReference type="EMBL" id="SOHE01000044">
    <property type="protein sequence ID" value="TFD50189.1"/>
    <property type="molecule type" value="Genomic_DNA"/>
</dbReference>
<keyword evidence="2" id="KW-0472">Membrane</keyword>
<feature type="region of interest" description="Disordered" evidence="1">
    <location>
        <begin position="143"/>
        <end position="168"/>
    </location>
</feature>
<dbReference type="AlphaFoldDB" id="A0A4R9A1A3"/>
<protein>
    <submittedName>
        <fullName evidence="3">Uncharacterized protein</fullName>
    </submittedName>
</protein>
<sequence length="383" mass="40193">MTQDPLAQRLWLAAQTDAGLLTRLRVNYRGRCDVLDALWWRFRPLTPTESGQPDPAVDLAELQARVYSREGLNEPVIEAFDQRAGTTVSATAHEHRLAALRARLTQDAAALDALLERMRDWTPEQAADESPPRFKPAAVLGTARESETAPYPVEPTEPPTPPTPGTPAELAQLAPLSRPVFFALGLVLGVVIGTAGAIGTLGEGDSAGQGDSANAVANQSGGTVSASSSDVLQIFEEDTDWADGGPPDLGREFEPDSIRSVLGPAPIGTGYGVYVAQRGTAEYCIVVQDADQSGSTACATARTIATSGLYLHARVWSPPEPADNAVLLQVYVSWSSTGAVIAGSSPRDTGSTGPYTGSAPAQQPALNPVLAPDPPGQPADRVR</sequence>
<evidence type="ECO:0000313" key="4">
    <source>
        <dbReference type="Proteomes" id="UP000297447"/>
    </source>
</evidence>
<keyword evidence="2" id="KW-1133">Transmembrane helix</keyword>
<feature type="transmembrane region" description="Helical" evidence="2">
    <location>
        <begin position="180"/>
        <end position="202"/>
    </location>
</feature>
<proteinExistence type="predicted"/>